<evidence type="ECO:0000313" key="7">
    <source>
        <dbReference type="Proteomes" id="UP001280121"/>
    </source>
</evidence>
<comment type="similarity">
    <text evidence="1">Belongs to the peptidase C48 family.</text>
</comment>
<dbReference type="EMBL" id="JANJYI010000008">
    <property type="protein sequence ID" value="KAK2638613.1"/>
    <property type="molecule type" value="Genomic_DNA"/>
</dbReference>
<keyword evidence="3" id="KW-0378">Hydrolase</keyword>
<dbReference type="InterPro" id="IPR038765">
    <property type="entry name" value="Papain-like_cys_pep_sf"/>
</dbReference>
<dbReference type="InterPro" id="IPR003653">
    <property type="entry name" value="Peptidase_C48_C"/>
</dbReference>
<dbReference type="PANTHER" id="PTHR48449:SF1">
    <property type="entry name" value="DUF1985 DOMAIN-CONTAINING PROTEIN"/>
    <property type="match status" value="1"/>
</dbReference>
<evidence type="ECO:0000313" key="6">
    <source>
        <dbReference type="EMBL" id="KAK2638613.1"/>
    </source>
</evidence>
<evidence type="ECO:0000256" key="4">
    <source>
        <dbReference type="SAM" id="MobiDB-lite"/>
    </source>
</evidence>
<keyword evidence="7" id="KW-1185">Reference proteome</keyword>
<accession>A0AAD9WQF9</accession>
<dbReference type="PANTHER" id="PTHR48449">
    <property type="entry name" value="DUF1985 DOMAIN-CONTAINING PROTEIN"/>
    <property type="match status" value="1"/>
</dbReference>
<dbReference type="GO" id="GO:0006508">
    <property type="term" value="P:proteolysis"/>
    <property type="evidence" value="ECO:0007669"/>
    <property type="project" value="UniProtKB-KW"/>
</dbReference>
<gene>
    <name evidence="6" type="ORF">Ddye_026408</name>
</gene>
<dbReference type="Gene3D" id="3.40.395.10">
    <property type="entry name" value="Adenoviral Proteinase, Chain A"/>
    <property type="match status" value="1"/>
</dbReference>
<keyword evidence="2" id="KW-0645">Protease</keyword>
<feature type="domain" description="Ubiquitin-like protease family profile" evidence="5">
    <location>
        <begin position="411"/>
        <end position="488"/>
    </location>
</feature>
<organism evidence="6 7">
    <name type="scientific">Dipteronia dyeriana</name>
    <dbReference type="NCBI Taxonomy" id="168575"/>
    <lineage>
        <taxon>Eukaryota</taxon>
        <taxon>Viridiplantae</taxon>
        <taxon>Streptophyta</taxon>
        <taxon>Embryophyta</taxon>
        <taxon>Tracheophyta</taxon>
        <taxon>Spermatophyta</taxon>
        <taxon>Magnoliopsida</taxon>
        <taxon>eudicotyledons</taxon>
        <taxon>Gunneridae</taxon>
        <taxon>Pentapetalae</taxon>
        <taxon>rosids</taxon>
        <taxon>malvids</taxon>
        <taxon>Sapindales</taxon>
        <taxon>Sapindaceae</taxon>
        <taxon>Hippocastanoideae</taxon>
        <taxon>Acereae</taxon>
        <taxon>Dipteronia</taxon>
    </lineage>
</organism>
<dbReference type="Pfam" id="PF02902">
    <property type="entry name" value="Peptidase_C48"/>
    <property type="match status" value="1"/>
</dbReference>
<evidence type="ECO:0000259" key="5">
    <source>
        <dbReference type="Pfam" id="PF02902"/>
    </source>
</evidence>
<dbReference type="Proteomes" id="UP001280121">
    <property type="component" value="Unassembled WGS sequence"/>
</dbReference>
<comment type="caution">
    <text evidence="6">The sequence shown here is derived from an EMBL/GenBank/DDBJ whole genome shotgun (WGS) entry which is preliminary data.</text>
</comment>
<dbReference type="GO" id="GO:0008234">
    <property type="term" value="F:cysteine-type peptidase activity"/>
    <property type="evidence" value="ECO:0007669"/>
    <property type="project" value="InterPro"/>
</dbReference>
<evidence type="ECO:0000256" key="1">
    <source>
        <dbReference type="ARBA" id="ARBA00005234"/>
    </source>
</evidence>
<feature type="region of interest" description="Disordered" evidence="4">
    <location>
        <begin position="221"/>
        <end position="242"/>
    </location>
</feature>
<sequence length="493" mass="56056">MKFSDGIIHLLLMREVHHNGPLDEMRFIIRNHEVRFSKVEFGLITGLRFGVLPDTSRFVSIDNGLHHQYFGGKDGISSLELRDVLRRDGFDAFPWGSHMYSHSIFSFKHAFDGRRERFQRCQQAKGRDKHMQEAYNIYGLSYALLVIPELGTQFGTRVATDMSPQILKWALKIQLRGDRLLNIFTAHETRADSTPELPLLLEIHETSSERNRRLKGLSTGIGSVVTPYETPPPPTDTPRSSHRIPLPPTVTAGSSHQIPLSPTVTAVSSHRIPPPPTVTVGSSHGMPLPPTDTPGSSYGIPPSTTDTLGSSHRIPYGFCIPRASYGRVLGHLMEASRCIPHCVQPEDKHPTSQSRFVCLQPLLEYQWEKIMPRGVDGEVKTLGWKVLQYMWSAEDLRTVRGYLPVGTRSWHEVDMVLIPCNIGRQHWLVASVDLIARMIHILDLFRQEVPVSIRKRQVWPLRWFLPSILHQFAFHDDMPPSRKKFKRENMAFG</sequence>
<reference evidence="6" key="1">
    <citation type="journal article" date="2023" name="Plant J.">
        <title>Genome sequences and population genomics provide insights into the demographic history, inbreeding, and mutation load of two 'living fossil' tree species of Dipteronia.</title>
        <authorList>
            <person name="Feng Y."/>
            <person name="Comes H.P."/>
            <person name="Chen J."/>
            <person name="Zhu S."/>
            <person name="Lu R."/>
            <person name="Zhang X."/>
            <person name="Li P."/>
            <person name="Qiu J."/>
            <person name="Olsen K.M."/>
            <person name="Qiu Y."/>
        </authorList>
    </citation>
    <scope>NUCLEOTIDE SEQUENCE</scope>
    <source>
        <strain evidence="6">KIB01</strain>
    </source>
</reference>
<dbReference type="AlphaFoldDB" id="A0AAD9WQF9"/>
<proteinExistence type="inferred from homology"/>
<protein>
    <recommendedName>
        <fullName evidence="5">Ubiquitin-like protease family profile domain-containing protein</fullName>
    </recommendedName>
</protein>
<evidence type="ECO:0000256" key="2">
    <source>
        <dbReference type="ARBA" id="ARBA00022670"/>
    </source>
</evidence>
<dbReference type="SUPFAM" id="SSF54001">
    <property type="entry name" value="Cysteine proteinases"/>
    <property type="match status" value="1"/>
</dbReference>
<name>A0AAD9WQF9_9ROSI</name>
<evidence type="ECO:0000256" key="3">
    <source>
        <dbReference type="ARBA" id="ARBA00022801"/>
    </source>
</evidence>